<dbReference type="InterPro" id="IPR005482">
    <property type="entry name" value="Biotin_COase_C"/>
</dbReference>
<dbReference type="InterPro" id="IPR051602">
    <property type="entry name" value="ACC_Biotin_Carboxylase"/>
</dbReference>
<dbReference type="SUPFAM" id="SSF56059">
    <property type="entry name" value="Glutathione synthetase ATP-binding domain-like"/>
    <property type="match status" value="1"/>
</dbReference>
<dbReference type="PANTHER" id="PTHR48095">
    <property type="entry name" value="PYRUVATE CARBOXYLASE SUBUNIT A"/>
    <property type="match status" value="1"/>
</dbReference>
<dbReference type="InterPro" id="IPR005479">
    <property type="entry name" value="CPAse_ATP-bd"/>
</dbReference>
<evidence type="ECO:0000256" key="2">
    <source>
        <dbReference type="ARBA" id="ARBA00004956"/>
    </source>
</evidence>
<reference evidence="15 16" key="1">
    <citation type="submission" date="2021-07" db="EMBL/GenBank/DDBJ databases">
        <title>Novel Helicobacter sp. Isolated from a cat.</title>
        <authorList>
            <person name="Rimbara E."/>
            <person name="Suzuki M."/>
        </authorList>
    </citation>
    <scope>NUCLEOTIDE SEQUENCE [LARGE SCALE GENOMIC DNA]</scope>
    <source>
        <strain evidence="16">NHP19-012</strain>
    </source>
</reference>
<dbReference type="PANTHER" id="PTHR48095:SF2">
    <property type="entry name" value="BIOTIN CARBOXYLASE, CHLOROPLASTIC"/>
    <property type="match status" value="1"/>
</dbReference>
<comment type="catalytic activity">
    <reaction evidence="10 12">
        <text>N(6)-biotinyl-L-lysyl-[protein] + hydrogencarbonate + ATP = N(6)-carboxybiotinyl-L-lysyl-[protein] + ADP + phosphate + H(+)</text>
        <dbReference type="Rhea" id="RHEA:13501"/>
        <dbReference type="Rhea" id="RHEA-COMP:10505"/>
        <dbReference type="Rhea" id="RHEA-COMP:10506"/>
        <dbReference type="ChEBI" id="CHEBI:15378"/>
        <dbReference type="ChEBI" id="CHEBI:17544"/>
        <dbReference type="ChEBI" id="CHEBI:30616"/>
        <dbReference type="ChEBI" id="CHEBI:43474"/>
        <dbReference type="ChEBI" id="CHEBI:83144"/>
        <dbReference type="ChEBI" id="CHEBI:83145"/>
        <dbReference type="ChEBI" id="CHEBI:456216"/>
        <dbReference type="EC" id="6.3.4.14"/>
    </reaction>
</comment>
<feature type="domain" description="ATP-grasp" evidence="13">
    <location>
        <begin position="123"/>
        <end position="321"/>
    </location>
</feature>
<dbReference type="InterPro" id="IPR016185">
    <property type="entry name" value="PreATP-grasp_dom_sf"/>
</dbReference>
<dbReference type="Gene3D" id="3.30.470.20">
    <property type="entry name" value="ATP-grasp fold, B domain"/>
    <property type="match status" value="1"/>
</dbReference>
<evidence type="ECO:0000259" key="14">
    <source>
        <dbReference type="PROSITE" id="PS50979"/>
    </source>
</evidence>
<dbReference type="InterPro" id="IPR011054">
    <property type="entry name" value="Rudment_hybrid_motif"/>
</dbReference>
<keyword evidence="5 12" id="KW-0436">Ligase</keyword>
<dbReference type="Pfam" id="PF02786">
    <property type="entry name" value="CPSase_L_D2"/>
    <property type="match status" value="1"/>
</dbReference>
<keyword evidence="12" id="KW-0275">Fatty acid biosynthesis</keyword>
<dbReference type="PROSITE" id="PS50975">
    <property type="entry name" value="ATP_GRASP"/>
    <property type="match status" value="1"/>
</dbReference>
<dbReference type="Pfam" id="PF00289">
    <property type="entry name" value="Biotin_carb_N"/>
    <property type="match status" value="1"/>
</dbReference>
<keyword evidence="12" id="KW-0443">Lipid metabolism</keyword>
<comment type="pathway">
    <text evidence="2 12">Lipid metabolism; malonyl-CoA biosynthesis; malonyl-CoA from acetyl-CoA: step 1/1.</text>
</comment>
<sequence length="450" mass="49613">MEKEIQRILIANRGEIVLRAIQTIAQMGKQSIAIYSSADKDAHYLNTADAKVCVGGPKSAESYLNIPAIISAAELFEADAIFPGYGFLSENQNFVEICTHHGLEFIGPSAEVMALMGDKSKAKECMKGAGVPVIEGSNGILKSYEEALEVAEHIGFPIIIKAANGGGGRGMRVVEKANALKNLYLAAETEALSAFGDGSVYIEKFIKNPKHIEVQILADKHGNVIHVGERDCSTQRRQQKLIEETPALVLQEEVRQRLLKTAINAAKHIGYVGAGTFEFLLDTNGQDFYFMEMNTRLQVEHTVSEMVSGLDLVEWMIKIAQGEKLPPQESIVCKGHAIECRITAEDPKTFTPSAGKITSWITPGGMGVRFDTHAYAGYSVPPHYDSMIGKLIVHAPTREQAISKMKRALKEFYVEGIKTTKDFHLGMLDNPDFRRNAIHTKYLETQQKES</sequence>
<dbReference type="PROSITE" id="PS50979">
    <property type="entry name" value="BC"/>
    <property type="match status" value="1"/>
</dbReference>
<dbReference type="SMART" id="SM00878">
    <property type="entry name" value="Biotin_carb_C"/>
    <property type="match status" value="1"/>
</dbReference>
<evidence type="ECO:0000256" key="4">
    <source>
        <dbReference type="ARBA" id="ARBA00013263"/>
    </source>
</evidence>
<evidence type="ECO:0000259" key="13">
    <source>
        <dbReference type="PROSITE" id="PS50975"/>
    </source>
</evidence>
<feature type="domain" description="Biotin carboxylation" evidence="14">
    <location>
        <begin position="4"/>
        <end position="448"/>
    </location>
</feature>
<gene>
    <name evidence="15" type="primary">accC_1</name>
    <name evidence="15" type="ORF">NHP190012_06840</name>
</gene>
<evidence type="ECO:0000256" key="6">
    <source>
        <dbReference type="ARBA" id="ARBA00022723"/>
    </source>
</evidence>
<evidence type="ECO:0000256" key="3">
    <source>
        <dbReference type="ARBA" id="ARBA00011750"/>
    </source>
</evidence>
<comment type="function">
    <text evidence="1 12">This protein is a component of the acetyl coenzyme A carboxylase complex; first, biotin carboxylase catalyzes the carboxylation of the carrier protein and then the transcarboxylase transfers the carboxyl group to form malonyl-CoA.</text>
</comment>
<keyword evidence="16" id="KW-1185">Reference proteome</keyword>
<dbReference type="Pfam" id="PF02785">
    <property type="entry name" value="Biotin_carb_C"/>
    <property type="match status" value="1"/>
</dbReference>
<keyword evidence="12" id="KW-0444">Lipid biosynthesis</keyword>
<keyword evidence="12" id="KW-0276">Fatty acid metabolism</keyword>
<evidence type="ECO:0000313" key="15">
    <source>
        <dbReference type="EMBL" id="BCZ19042.1"/>
    </source>
</evidence>
<dbReference type="InterPro" id="IPR005481">
    <property type="entry name" value="BC-like_N"/>
</dbReference>
<evidence type="ECO:0000256" key="7">
    <source>
        <dbReference type="ARBA" id="ARBA00022741"/>
    </source>
</evidence>
<dbReference type="InterPro" id="IPR011764">
    <property type="entry name" value="Biotin_carboxylation_dom"/>
</dbReference>
<evidence type="ECO:0000256" key="12">
    <source>
        <dbReference type="RuleBase" id="RU365063"/>
    </source>
</evidence>
<dbReference type="NCBIfam" id="NF006286">
    <property type="entry name" value="PRK08462.1"/>
    <property type="match status" value="1"/>
</dbReference>
<protein>
    <recommendedName>
        <fullName evidence="4 12">Biotin carboxylase</fullName>
        <ecNumber evidence="4 12">6.3.4.14</ecNumber>
    </recommendedName>
    <alternativeName>
        <fullName evidence="12">Acetyl-coenzyme A carboxylase biotin carboxylase subunit A</fullName>
    </alternativeName>
</protein>
<evidence type="ECO:0000313" key="16">
    <source>
        <dbReference type="Proteomes" id="UP000826146"/>
    </source>
</evidence>
<evidence type="ECO:0000256" key="8">
    <source>
        <dbReference type="ARBA" id="ARBA00022840"/>
    </source>
</evidence>
<dbReference type="NCBIfam" id="TIGR00514">
    <property type="entry name" value="accC"/>
    <property type="match status" value="1"/>
</dbReference>
<dbReference type="SUPFAM" id="SSF52440">
    <property type="entry name" value="PreATP-grasp domain"/>
    <property type="match status" value="1"/>
</dbReference>
<evidence type="ECO:0000256" key="10">
    <source>
        <dbReference type="ARBA" id="ARBA00048600"/>
    </source>
</evidence>
<evidence type="ECO:0000256" key="9">
    <source>
        <dbReference type="ARBA" id="ARBA00022842"/>
    </source>
</evidence>
<keyword evidence="9" id="KW-0460">Magnesium</keyword>
<proteinExistence type="predicted"/>
<organism evidence="15 16">
    <name type="scientific">Helicobacter gastrofelis</name>
    <dbReference type="NCBI Taxonomy" id="2849642"/>
    <lineage>
        <taxon>Bacteria</taxon>
        <taxon>Pseudomonadati</taxon>
        <taxon>Campylobacterota</taxon>
        <taxon>Epsilonproteobacteria</taxon>
        <taxon>Campylobacterales</taxon>
        <taxon>Helicobacteraceae</taxon>
        <taxon>Helicobacter</taxon>
    </lineage>
</organism>
<evidence type="ECO:0000256" key="11">
    <source>
        <dbReference type="PROSITE-ProRule" id="PRU00409"/>
    </source>
</evidence>
<dbReference type="Proteomes" id="UP000826146">
    <property type="component" value="Chromosome"/>
</dbReference>
<dbReference type="RefSeq" id="WP_221272448.1">
    <property type="nucleotide sequence ID" value="NZ_AP024819.1"/>
</dbReference>
<comment type="subunit">
    <text evidence="3 12">Acetyl-CoA carboxylase is a heterohexamer of biotin carboxyl carrier protein, biotin carboxylase and the two subunits of carboxyl transferase in a 2:2 complex.</text>
</comment>
<dbReference type="NCBIfam" id="NF006367">
    <property type="entry name" value="PRK08591.1"/>
    <property type="match status" value="1"/>
</dbReference>
<dbReference type="EMBL" id="AP024819">
    <property type="protein sequence ID" value="BCZ19042.1"/>
    <property type="molecule type" value="Genomic_DNA"/>
</dbReference>
<dbReference type="InterPro" id="IPR011761">
    <property type="entry name" value="ATP-grasp"/>
</dbReference>
<dbReference type="PROSITE" id="PS00866">
    <property type="entry name" value="CPSASE_1"/>
    <property type="match status" value="1"/>
</dbReference>
<dbReference type="PROSITE" id="PS00867">
    <property type="entry name" value="CPSASE_2"/>
    <property type="match status" value="1"/>
</dbReference>
<dbReference type="InterPro" id="IPR004549">
    <property type="entry name" value="Acetyl_CoA_COase_biotin_COase"/>
</dbReference>
<keyword evidence="6" id="KW-0479">Metal-binding</keyword>
<accession>A0ABM7SF91</accession>
<keyword evidence="12" id="KW-0092">Biotin</keyword>
<evidence type="ECO:0000256" key="1">
    <source>
        <dbReference type="ARBA" id="ARBA00003761"/>
    </source>
</evidence>
<dbReference type="SUPFAM" id="SSF51246">
    <property type="entry name" value="Rudiment single hybrid motif"/>
    <property type="match status" value="1"/>
</dbReference>
<keyword evidence="7 11" id="KW-0547">Nucleotide-binding</keyword>
<name>A0ABM7SF91_9HELI</name>
<dbReference type="EC" id="6.3.4.14" evidence="4 12"/>
<evidence type="ECO:0000256" key="5">
    <source>
        <dbReference type="ARBA" id="ARBA00022598"/>
    </source>
</evidence>
<keyword evidence="8 11" id="KW-0067">ATP-binding</keyword>